<name>A0A1I4J1S0_9BACI</name>
<organism evidence="3 4">
    <name type="scientific">Gracilibacillus orientalis</name>
    <dbReference type="NCBI Taxonomy" id="334253"/>
    <lineage>
        <taxon>Bacteria</taxon>
        <taxon>Bacillati</taxon>
        <taxon>Bacillota</taxon>
        <taxon>Bacilli</taxon>
        <taxon>Bacillales</taxon>
        <taxon>Bacillaceae</taxon>
        <taxon>Gracilibacillus</taxon>
    </lineage>
</organism>
<evidence type="ECO:0000313" key="4">
    <source>
        <dbReference type="Proteomes" id="UP000198565"/>
    </source>
</evidence>
<evidence type="ECO:0000256" key="1">
    <source>
        <dbReference type="SAM" id="SignalP"/>
    </source>
</evidence>
<accession>A0A1I4J1S0</accession>
<proteinExistence type="predicted"/>
<dbReference type="SUPFAM" id="SSF51695">
    <property type="entry name" value="PLC-like phosphodiesterases"/>
    <property type="match status" value="1"/>
</dbReference>
<dbReference type="InterPro" id="IPR030395">
    <property type="entry name" value="GP_PDE_dom"/>
</dbReference>
<protein>
    <submittedName>
        <fullName evidence="3">Glycerophosphoryl diester phosphodiesterase</fullName>
    </submittedName>
</protein>
<dbReference type="Pfam" id="PF03009">
    <property type="entry name" value="GDPD"/>
    <property type="match status" value="1"/>
</dbReference>
<gene>
    <name evidence="3" type="ORF">SAMN04487943_102417</name>
</gene>
<feature type="chain" id="PRO_5038660923" evidence="1">
    <location>
        <begin position="20"/>
        <end position="285"/>
    </location>
</feature>
<dbReference type="Proteomes" id="UP000198565">
    <property type="component" value="Unassembled WGS sequence"/>
</dbReference>
<dbReference type="STRING" id="334253.SAMN04487943_102417"/>
<dbReference type="GO" id="GO:0006629">
    <property type="term" value="P:lipid metabolic process"/>
    <property type="evidence" value="ECO:0007669"/>
    <property type="project" value="InterPro"/>
</dbReference>
<reference evidence="4" key="1">
    <citation type="submission" date="2016-10" db="EMBL/GenBank/DDBJ databases">
        <authorList>
            <person name="Varghese N."/>
            <person name="Submissions S."/>
        </authorList>
    </citation>
    <scope>NUCLEOTIDE SEQUENCE [LARGE SCALE GENOMIC DNA]</scope>
    <source>
        <strain evidence="4">CGMCC 1.4250</strain>
    </source>
</reference>
<dbReference type="InterPro" id="IPR017946">
    <property type="entry name" value="PLC-like_Pdiesterase_TIM-brl"/>
</dbReference>
<feature type="signal peptide" evidence="1">
    <location>
        <begin position="1"/>
        <end position="19"/>
    </location>
</feature>
<evidence type="ECO:0000259" key="2">
    <source>
        <dbReference type="PROSITE" id="PS51704"/>
    </source>
</evidence>
<dbReference type="EMBL" id="FOTR01000002">
    <property type="protein sequence ID" value="SFL60490.1"/>
    <property type="molecule type" value="Genomic_DNA"/>
</dbReference>
<feature type="domain" description="GP-PDE" evidence="2">
    <location>
        <begin position="39"/>
        <end position="280"/>
    </location>
</feature>
<dbReference type="GO" id="GO:0008081">
    <property type="term" value="F:phosphoric diester hydrolase activity"/>
    <property type="evidence" value="ECO:0007669"/>
    <property type="project" value="InterPro"/>
</dbReference>
<dbReference type="PROSITE" id="PS51704">
    <property type="entry name" value="GP_PDE"/>
    <property type="match status" value="1"/>
</dbReference>
<dbReference type="AlphaFoldDB" id="A0A1I4J1S0"/>
<dbReference type="PANTHER" id="PTHR46211:SF1">
    <property type="entry name" value="GLYCEROPHOSPHODIESTER PHOSPHODIESTERASE, CYTOPLASMIC"/>
    <property type="match status" value="1"/>
</dbReference>
<dbReference type="Gene3D" id="3.20.20.190">
    <property type="entry name" value="Phosphatidylinositol (PI) phosphodiesterase"/>
    <property type="match status" value="1"/>
</dbReference>
<dbReference type="OrthoDB" id="384721at2"/>
<keyword evidence="1" id="KW-0732">Signal</keyword>
<keyword evidence="4" id="KW-1185">Reference proteome</keyword>
<sequence length="285" mass="32005">MKRFFSIFFIMSILTTSFAVPTYANEKDDSITKQGQQQMINVAHRGASAHAPENTMAAFQKGVDMKSDYIEIDVQMTKDGELVVIHDTTVDRTTNGTGPVGDLTLEEIRRLDAGSWFSEEFTGEKIPAFEEVLDAFRGKVGILIELKSPELYPGIEEQVAEALKERNMNLPNNEKIIIQSFNHDSMKRSKAFLQAIPHGVLAGMSWSDVTDEQLAAFATYADYFNPNQNIVTPDLIDRVHAVDMQIMPYTSRSQEQADRLFHLGVDGIITDYPEHVYDHPVKKGA</sequence>
<dbReference type="PANTHER" id="PTHR46211">
    <property type="entry name" value="GLYCEROPHOSPHORYL DIESTER PHOSPHODIESTERASE"/>
    <property type="match status" value="1"/>
</dbReference>
<dbReference type="RefSeq" id="WP_091482235.1">
    <property type="nucleotide sequence ID" value="NZ_FOTR01000002.1"/>
</dbReference>
<evidence type="ECO:0000313" key="3">
    <source>
        <dbReference type="EMBL" id="SFL60490.1"/>
    </source>
</evidence>